<dbReference type="PANTHER" id="PTHR23507">
    <property type="entry name" value="ZGC:174356"/>
    <property type="match status" value="1"/>
</dbReference>
<reference evidence="6" key="1">
    <citation type="journal article" date="2015" name="Elife">
        <title>Stem cells and fluid flow drive cyst formation in an invertebrate excretory organ.</title>
        <authorList>
            <person name="Thi-Kim Vu H."/>
            <person name="Rink J.C."/>
            <person name="McKinney S.A."/>
            <person name="McClain M."/>
            <person name="Lakshmanaperumal N."/>
            <person name="Alexander R."/>
            <person name="Sanchez Alvarado A."/>
        </authorList>
    </citation>
    <scope>NUCLEOTIDE SEQUENCE</scope>
</reference>
<feature type="transmembrane region" description="Helical" evidence="5">
    <location>
        <begin position="344"/>
        <end position="362"/>
    </location>
</feature>
<feature type="transmembrane region" description="Helical" evidence="5">
    <location>
        <begin position="180"/>
        <end position="198"/>
    </location>
</feature>
<keyword evidence="2 5" id="KW-0812">Transmembrane</keyword>
<feature type="transmembrane region" description="Helical" evidence="5">
    <location>
        <begin position="77"/>
        <end position="96"/>
    </location>
</feature>
<feature type="transmembrane region" description="Helical" evidence="5">
    <location>
        <begin position="108"/>
        <end position="126"/>
    </location>
</feature>
<feature type="transmembrane region" description="Helical" evidence="5">
    <location>
        <begin position="432"/>
        <end position="453"/>
    </location>
</feature>
<feature type="transmembrane region" description="Helical" evidence="5">
    <location>
        <begin position="368"/>
        <end position="391"/>
    </location>
</feature>
<accession>A0A0H3YKJ6</accession>
<dbReference type="AlphaFoldDB" id="A0A0H3YKJ6"/>
<feature type="transmembrane region" description="Helical" evidence="5">
    <location>
        <begin position="312"/>
        <end position="332"/>
    </location>
</feature>
<keyword evidence="3 5" id="KW-1133">Transmembrane helix</keyword>
<organism evidence="6">
    <name type="scientific">Schmidtea mediterranea</name>
    <name type="common">Freshwater planarian flatworm</name>
    <dbReference type="NCBI Taxonomy" id="79327"/>
    <lineage>
        <taxon>Eukaryota</taxon>
        <taxon>Metazoa</taxon>
        <taxon>Spiralia</taxon>
        <taxon>Lophotrochozoa</taxon>
        <taxon>Platyhelminthes</taxon>
        <taxon>Rhabditophora</taxon>
        <taxon>Seriata</taxon>
        <taxon>Tricladida</taxon>
        <taxon>Continenticola</taxon>
        <taxon>Geoplanoidea</taxon>
        <taxon>Dugesiidae</taxon>
        <taxon>Schmidtea</taxon>
    </lineage>
</organism>
<dbReference type="GO" id="GO:0016020">
    <property type="term" value="C:membrane"/>
    <property type="evidence" value="ECO:0007669"/>
    <property type="project" value="UniProtKB-SubCell"/>
</dbReference>
<evidence type="ECO:0000256" key="2">
    <source>
        <dbReference type="ARBA" id="ARBA00022692"/>
    </source>
</evidence>
<dbReference type="SUPFAM" id="SSF103473">
    <property type="entry name" value="MFS general substrate transporter"/>
    <property type="match status" value="1"/>
</dbReference>
<feature type="transmembrane region" description="Helical" evidence="5">
    <location>
        <begin position="204"/>
        <end position="226"/>
    </location>
</feature>
<evidence type="ECO:0000256" key="1">
    <source>
        <dbReference type="ARBA" id="ARBA00004141"/>
    </source>
</evidence>
<proteinExistence type="evidence at transcript level"/>
<dbReference type="InterPro" id="IPR011701">
    <property type="entry name" value="MFS"/>
</dbReference>
<dbReference type="InterPro" id="IPR036259">
    <property type="entry name" value="MFS_trans_sf"/>
</dbReference>
<dbReference type="Gene3D" id="1.20.1250.20">
    <property type="entry name" value="MFS general substrate transporter like domains"/>
    <property type="match status" value="1"/>
</dbReference>
<keyword evidence="4 5" id="KW-0472">Membrane</keyword>
<evidence type="ECO:0000313" key="6">
    <source>
        <dbReference type="EMBL" id="AKN21693.1"/>
    </source>
</evidence>
<comment type="subcellular location">
    <subcellularLocation>
        <location evidence="1">Membrane</location>
        <topology evidence="1">Multi-pass membrane protein</topology>
    </subcellularLocation>
</comment>
<gene>
    <name evidence="6" type="primary">slc46a-1</name>
</gene>
<evidence type="ECO:0000256" key="4">
    <source>
        <dbReference type="ARBA" id="ARBA00023136"/>
    </source>
</evidence>
<dbReference type="PANTHER" id="PTHR23507:SF1">
    <property type="entry name" value="FI18259P1-RELATED"/>
    <property type="match status" value="1"/>
</dbReference>
<dbReference type="EMBL" id="KT163743">
    <property type="protein sequence ID" value="AKN21693.1"/>
    <property type="molecule type" value="mRNA"/>
</dbReference>
<dbReference type="OrthoDB" id="3026777at2759"/>
<feature type="transmembrane region" description="Helical" evidence="5">
    <location>
        <begin position="132"/>
        <end position="150"/>
    </location>
</feature>
<protein>
    <submittedName>
        <fullName evidence="6">Slc46a-1</fullName>
    </submittedName>
</protein>
<name>A0A0H3YKJ6_SCHMD</name>
<dbReference type="GO" id="GO:0022857">
    <property type="term" value="F:transmembrane transporter activity"/>
    <property type="evidence" value="ECO:0007669"/>
    <property type="project" value="InterPro"/>
</dbReference>
<evidence type="ECO:0000256" key="3">
    <source>
        <dbReference type="ARBA" id="ARBA00022989"/>
    </source>
</evidence>
<dbReference type="Pfam" id="PF07690">
    <property type="entry name" value="MFS_1"/>
    <property type="match status" value="1"/>
</dbReference>
<feature type="transmembrane region" description="Helical" evidence="5">
    <location>
        <begin position="403"/>
        <end position="426"/>
    </location>
</feature>
<evidence type="ECO:0000256" key="5">
    <source>
        <dbReference type="SAM" id="Phobius"/>
    </source>
</evidence>
<sequence>MNNREKLIFLVFLVYKTSESLFQPSIRLYIYETVGQILASRNESQGPTKDALDLINLQYVNPLEIENEVQRSAANYIIAYRTLINIPAAILTIYWGGWSDRFGRKLPLILPCIGAIVSCCMFSLALERTVKGTIVAIGVIMMAVLIYGIFGKSALLTMSCNSYVVDCSTSEERTTLLSRLLGMNFLGIFFGSFLVGLISKYAGFSTVLLTTSLSCGFLVILIAFVIPETVKLQDENQLVANEETCLSKPESKNVKLKNYLWNFFTRSRKGENRKYLIWLILAIFWNQTAKAGEQDVILLYVKHSPMNWSDEMYGYYLATYYGCMGLNLIFVLPLIERFFNLSDTVLILIGISMKAIRLIMMGSTFVQWQIFLSAVIGSSAGMIVAVTKSLLSKICEDDEIGVTFAITSAMEAFSSLIGPTIFNLLYEATMDMYIGTIFYIDACLQFCFLIGFIKLHFYLVKG</sequence>